<dbReference type="CDD" id="cd06225">
    <property type="entry name" value="HAMP"/>
    <property type="match status" value="1"/>
</dbReference>
<reference evidence="11 12" key="1">
    <citation type="submission" date="2018-10" db="EMBL/GenBank/DDBJ databases">
        <title>Phylogenomics of Brevibacillus.</title>
        <authorList>
            <person name="Dunlap C."/>
        </authorList>
    </citation>
    <scope>NUCLEOTIDE SEQUENCE [LARGE SCALE GENOMIC DNA]</scope>
    <source>
        <strain evidence="11 12">JCM 15085</strain>
    </source>
</reference>
<evidence type="ECO:0000313" key="11">
    <source>
        <dbReference type="EMBL" id="RNB82875.1"/>
    </source>
</evidence>
<evidence type="ECO:0000256" key="5">
    <source>
        <dbReference type="ARBA" id="ARBA00029447"/>
    </source>
</evidence>
<dbReference type="GO" id="GO:0007165">
    <property type="term" value="P:signal transduction"/>
    <property type="evidence" value="ECO:0007669"/>
    <property type="project" value="UniProtKB-KW"/>
</dbReference>
<proteinExistence type="inferred from homology"/>
<dbReference type="RefSeq" id="WP_023559143.1">
    <property type="nucleotide sequence ID" value="NZ_JBNNOX010000018.1"/>
</dbReference>
<evidence type="ECO:0000259" key="10">
    <source>
        <dbReference type="PROSITE" id="PS50885"/>
    </source>
</evidence>
<keyword evidence="4 6" id="KW-0807">Transducer</keyword>
<dbReference type="PROSITE" id="PS50885">
    <property type="entry name" value="HAMP"/>
    <property type="match status" value="1"/>
</dbReference>
<dbReference type="CDD" id="cd11386">
    <property type="entry name" value="MCP_signal"/>
    <property type="match status" value="1"/>
</dbReference>
<dbReference type="PRINTS" id="PR00260">
    <property type="entry name" value="CHEMTRNSDUCR"/>
</dbReference>
<evidence type="ECO:0000256" key="7">
    <source>
        <dbReference type="SAM" id="MobiDB-lite"/>
    </source>
</evidence>
<comment type="caution">
    <text evidence="11">The sequence shown here is derived from an EMBL/GenBank/DDBJ whole genome shotgun (WGS) entry which is preliminary data.</text>
</comment>
<dbReference type="Pfam" id="PF00015">
    <property type="entry name" value="MCPsignal"/>
    <property type="match status" value="1"/>
</dbReference>
<dbReference type="InterPro" id="IPR024478">
    <property type="entry name" value="HlyB_4HB_MCP"/>
</dbReference>
<evidence type="ECO:0000256" key="4">
    <source>
        <dbReference type="ARBA" id="ARBA00023224"/>
    </source>
</evidence>
<dbReference type="SUPFAM" id="SSF58104">
    <property type="entry name" value="Methyl-accepting chemotaxis protein (MCP) signaling domain"/>
    <property type="match status" value="1"/>
</dbReference>
<keyword evidence="2" id="KW-1003">Cell membrane</keyword>
<feature type="region of interest" description="Disordered" evidence="7">
    <location>
        <begin position="514"/>
        <end position="534"/>
    </location>
</feature>
<feature type="compositionally biased region" description="Low complexity" evidence="7">
    <location>
        <begin position="521"/>
        <end position="534"/>
    </location>
</feature>
<dbReference type="InterPro" id="IPR004089">
    <property type="entry name" value="MCPsignal_dom"/>
</dbReference>
<dbReference type="AlphaFoldDB" id="A0A3M8D6L1"/>
<accession>A0A3M8D6L1</accession>
<sequence>MKLTIGKKLVGSFLGIALLLVLTGLISSYYLQEINHSGTDLIGRRALILSNVQKIQAEVAKESNSLSGYILTRDRDFLDDIKVSNENVTRLTTETISIAKLGGFGEQLQRLEGLNQEFKEKYEHVLGMVQSNQSFDAIRYYFRSEVLALGIEMDEIAEGLANEQLASMTEESQKNSELTQNAITNVAVLSIFAVVLSVLIGIFSSRMISKPIVAIAAAAERIAQGDLTTENLQIKNRDEVGVLASSFNQMKENLRTLVVEIHASAEHVAASSEELMASAEQSSQATEMITQTIQEVTASATMQSKNVYESVSAINEMSSGIQQIASSAQVTSELSVETSHKALEGNQAIITTVQQMDALHQTMDHLAKAVMEMEGHSQEIGHIVEVISEIAAQTNLLALNAAIEAARAGEQGRGFAVVADEVRKLAEQSAQSTGQIANLVGTIKNHTRTVVESMEVGVKEVDEGIRVVHTAGALFEEIKQNIDKVSNQVQEISAASEQMSSSTTQVVHSIEEISQGSKTVASESENASASAEEQLASIEEITSSTASLSKMAEELQSLVGRFKV</sequence>
<evidence type="ECO:0000256" key="2">
    <source>
        <dbReference type="ARBA" id="ARBA00022475"/>
    </source>
</evidence>
<dbReference type="Pfam" id="PF00672">
    <property type="entry name" value="HAMP"/>
    <property type="match status" value="1"/>
</dbReference>
<dbReference type="PANTHER" id="PTHR32089:SF112">
    <property type="entry name" value="LYSOZYME-LIKE PROTEIN-RELATED"/>
    <property type="match status" value="1"/>
</dbReference>
<comment type="subcellular location">
    <subcellularLocation>
        <location evidence="1">Cell membrane</location>
    </subcellularLocation>
</comment>
<dbReference type="Pfam" id="PF12729">
    <property type="entry name" value="4HB_MCP_1"/>
    <property type="match status" value="1"/>
</dbReference>
<keyword evidence="8" id="KW-0812">Transmembrane</keyword>
<name>A0A3M8D6L1_9BACL</name>
<evidence type="ECO:0000256" key="8">
    <source>
        <dbReference type="SAM" id="Phobius"/>
    </source>
</evidence>
<feature type="domain" description="HAMP" evidence="10">
    <location>
        <begin position="206"/>
        <end position="259"/>
    </location>
</feature>
<keyword evidence="8" id="KW-1133">Transmembrane helix</keyword>
<evidence type="ECO:0000313" key="12">
    <source>
        <dbReference type="Proteomes" id="UP000281915"/>
    </source>
</evidence>
<evidence type="ECO:0000259" key="9">
    <source>
        <dbReference type="PROSITE" id="PS50111"/>
    </source>
</evidence>
<dbReference type="GO" id="GO:0006935">
    <property type="term" value="P:chemotaxis"/>
    <property type="evidence" value="ECO:0007669"/>
    <property type="project" value="InterPro"/>
</dbReference>
<protein>
    <submittedName>
        <fullName evidence="11">Methyl-accepting chemotaxis protein</fullName>
    </submittedName>
</protein>
<dbReference type="GO" id="GO:0005886">
    <property type="term" value="C:plasma membrane"/>
    <property type="evidence" value="ECO:0007669"/>
    <property type="project" value="UniProtKB-SubCell"/>
</dbReference>
<dbReference type="SMART" id="SM00283">
    <property type="entry name" value="MA"/>
    <property type="match status" value="1"/>
</dbReference>
<dbReference type="Gene3D" id="1.10.287.950">
    <property type="entry name" value="Methyl-accepting chemotaxis protein"/>
    <property type="match status" value="1"/>
</dbReference>
<feature type="transmembrane region" description="Helical" evidence="8">
    <location>
        <begin position="12"/>
        <end position="31"/>
    </location>
</feature>
<feature type="transmembrane region" description="Helical" evidence="8">
    <location>
        <begin position="182"/>
        <end position="203"/>
    </location>
</feature>
<feature type="domain" description="Methyl-accepting transducer" evidence="9">
    <location>
        <begin position="278"/>
        <end position="514"/>
    </location>
</feature>
<organism evidence="11 12">
    <name type="scientific">Brevibacillus panacihumi</name>
    <dbReference type="NCBI Taxonomy" id="497735"/>
    <lineage>
        <taxon>Bacteria</taxon>
        <taxon>Bacillati</taxon>
        <taxon>Bacillota</taxon>
        <taxon>Bacilli</taxon>
        <taxon>Bacillales</taxon>
        <taxon>Paenibacillaceae</taxon>
        <taxon>Brevibacillus</taxon>
    </lineage>
</organism>
<dbReference type="PROSITE" id="PS50111">
    <property type="entry name" value="CHEMOTAXIS_TRANSDUC_2"/>
    <property type="match status" value="1"/>
</dbReference>
<dbReference type="SMART" id="SM00304">
    <property type="entry name" value="HAMP"/>
    <property type="match status" value="2"/>
</dbReference>
<evidence type="ECO:0000256" key="6">
    <source>
        <dbReference type="PROSITE-ProRule" id="PRU00284"/>
    </source>
</evidence>
<evidence type="ECO:0000256" key="1">
    <source>
        <dbReference type="ARBA" id="ARBA00004236"/>
    </source>
</evidence>
<keyword evidence="3 8" id="KW-0472">Membrane</keyword>
<evidence type="ECO:0000256" key="3">
    <source>
        <dbReference type="ARBA" id="ARBA00023136"/>
    </source>
</evidence>
<dbReference type="GO" id="GO:0004888">
    <property type="term" value="F:transmembrane signaling receptor activity"/>
    <property type="evidence" value="ECO:0007669"/>
    <property type="project" value="InterPro"/>
</dbReference>
<dbReference type="Proteomes" id="UP000281915">
    <property type="component" value="Unassembled WGS sequence"/>
</dbReference>
<dbReference type="EMBL" id="RHHT01000008">
    <property type="protein sequence ID" value="RNB82875.1"/>
    <property type="molecule type" value="Genomic_DNA"/>
</dbReference>
<comment type="similarity">
    <text evidence="5">Belongs to the methyl-accepting chemotaxis (MCP) protein family.</text>
</comment>
<dbReference type="Gene3D" id="6.10.340.10">
    <property type="match status" value="1"/>
</dbReference>
<dbReference type="InterPro" id="IPR003660">
    <property type="entry name" value="HAMP_dom"/>
</dbReference>
<dbReference type="FunFam" id="1.10.287.950:FF:000001">
    <property type="entry name" value="Methyl-accepting chemotaxis sensory transducer"/>
    <property type="match status" value="1"/>
</dbReference>
<gene>
    <name evidence="11" type="ORF">EDM58_05680</name>
</gene>
<dbReference type="PANTHER" id="PTHR32089">
    <property type="entry name" value="METHYL-ACCEPTING CHEMOTAXIS PROTEIN MCPB"/>
    <property type="match status" value="1"/>
</dbReference>
<dbReference type="InterPro" id="IPR004090">
    <property type="entry name" value="Chemotax_Me-accpt_rcpt"/>
</dbReference>